<dbReference type="GO" id="GO:0016491">
    <property type="term" value="F:oxidoreductase activity"/>
    <property type="evidence" value="ECO:0007669"/>
    <property type="project" value="UniProtKB-KW"/>
</dbReference>
<dbReference type="Pfam" id="PF00361">
    <property type="entry name" value="Proton_antipo_M"/>
    <property type="match status" value="1"/>
</dbReference>
<reference evidence="9 10" key="1">
    <citation type="submission" date="2017-01" db="EMBL/GenBank/DDBJ databases">
        <title>Draft sequence of Acidihalobacter ferrooxidans strain DSM 14175 (strain V8).</title>
        <authorList>
            <person name="Khaleque H.N."/>
            <person name="Ramsay J.P."/>
            <person name="Murphy R.J.T."/>
            <person name="Kaksonen A.H."/>
            <person name="Boxall N.J."/>
            <person name="Watkin E.L.J."/>
        </authorList>
    </citation>
    <scope>NUCLEOTIDE SEQUENCE [LARGE SCALE GENOMIC DNA]</scope>
    <source>
        <strain evidence="9 10">V8</strain>
    </source>
</reference>
<dbReference type="PANTHER" id="PTHR42682:SF3">
    <property type="entry name" value="FORMATE HYDROGENLYASE SUBUNIT 3-RELATED"/>
    <property type="match status" value="1"/>
</dbReference>
<dbReference type="EMBL" id="CP019434">
    <property type="protein sequence ID" value="APZ44617.1"/>
    <property type="molecule type" value="Genomic_DNA"/>
</dbReference>
<dbReference type="KEGG" id="afy:BW247_08255"/>
<keyword evidence="2" id="KW-1003">Cell membrane</keyword>
<evidence type="ECO:0000256" key="5">
    <source>
        <dbReference type="ARBA" id="ARBA00023002"/>
    </source>
</evidence>
<evidence type="ECO:0000259" key="8">
    <source>
        <dbReference type="Pfam" id="PF00361"/>
    </source>
</evidence>
<dbReference type="Proteomes" id="UP000243807">
    <property type="component" value="Chromosome"/>
</dbReference>
<keyword evidence="10" id="KW-1185">Reference proteome</keyword>
<name>A0A1P8UL94_9GAMM</name>
<dbReference type="PANTHER" id="PTHR42682">
    <property type="entry name" value="HYDROGENASE-4 COMPONENT F"/>
    <property type="match status" value="1"/>
</dbReference>
<gene>
    <name evidence="9" type="ORF">BW247_08255</name>
</gene>
<organism evidence="9 10">
    <name type="scientific">Acidihalobacter ferrooxydans</name>
    <dbReference type="NCBI Taxonomy" id="1765967"/>
    <lineage>
        <taxon>Bacteria</taxon>
        <taxon>Pseudomonadati</taxon>
        <taxon>Pseudomonadota</taxon>
        <taxon>Gammaproteobacteria</taxon>
        <taxon>Chromatiales</taxon>
        <taxon>Ectothiorhodospiraceae</taxon>
        <taxon>Acidihalobacter</taxon>
    </lineage>
</organism>
<keyword evidence="5" id="KW-0560">Oxidoreductase</keyword>
<comment type="subcellular location">
    <subcellularLocation>
        <location evidence="1">Cell membrane</location>
        <topology evidence="1">Multi-pass membrane protein</topology>
    </subcellularLocation>
    <subcellularLocation>
        <location evidence="7">Membrane</location>
        <topology evidence="7">Multi-pass membrane protein</topology>
    </subcellularLocation>
</comment>
<keyword evidence="4" id="KW-1133">Transmembrane helix</keyword>
<evidence type="ECO:0000256" key="6">
    <source>
        <dbReference type="ARBA" id="ARBA00023136"/>
    </source>
</evidence>
<proteinExistence type="predicted"/>
<evidence type="ECO:0000256" key="2">
    <source>
        <dbReference type="ARBA" id="ARBA00022475"/>
    </source>
</evidence>
<accession>A0A1P8UL94</accession>
<evidence type="ECO:0000256" key="1">
    <source>
        <dbReference type="ARBA" id="ARBA00004651"/>
    </source>
</evidence>
<dbReference type="STRING" id="1765967.BW247_08255"/>
<keyword evidence="6" id="KW-0472">Membrane</keyword>
<evidence type="ECO:0000256" key="4">
    <source>
        <dbReference type="ARBA" id="ARBA00022989"/>
    </source>
</evidence>
<keyword evidence="3 7" id="KW-0812">Transmembrane</keyword>
<protein>
    <recommendedName>
        <fullName evidence="8">NADH:quinone oxidoreductase/Mrp antiporter transmembrane domain-containing protein</fullName>
    </recommendedName>
</protein>
<dbReference type="AlphaFoldDB" id="A0A1P8UL94"/>
<evidence type="ECO:0000256" key="3">
    <source>
        <dbReference type="ARBA" id="ARBA00022692"/>
    </source>
</evidence>
<evidence type="ECO:0000313" key="9">
    <source>
        <dbReference type="EMBL" id="APZ44617.1"/>
    </source>
</evidence>
<dbReference type="InterPro" id="IPR001750">
    <property type="entry name" value="ND/Mrp_TM"/>
</dbReference>
<dbReference type="InterPro" id="IPR052175">
    <property type="entry name" value="ComplexI-like_HydComp"/>
</dbReference>
<evidence type="ECO:0000313" key="10">
    <source>
        <dbReference type="Proteomes" id="UP000243807"/>
    </source>
</evidence>
<evidence type="ECO:0000256" key="7">
    <source>
        <dbReference type="RuleBase" id="RU000320"/>
    </source>
</evidence>
<sequence length="658" mass="67927">MLCFALAAGLWGSAALFALAGLDPRLGRAALSGGGLVCMLGSALGIAQGGSGTAMLSTLGGMPVRFHLDVAALWLIGWAALPATCAVALGGAPAPAGRAGRWVFGAAVGLLGALGVFGLQDGVALLIAWEAMSLGGALMLLADRGDAAGGLAGLFMLGLLEVGAVALLLALAALGAFDPGFAAVAARFHALDFWPALLLGLLFVVGSGAKLGLLPFYEWFPSAYGQAGGGTGALFSGLFLNAAWFVLARALLDWAPGGAVALALGVILVAVGVLSAILAMLFALQENDWRRLLGYSTAENAGLAVVALGAALLFHAQDLPRLAGLAFLVGMIHLAGHALAKGALLFAADAVQQATGSYAIAPRGLLRRAPWTLGLGAVFAGMSLAAMPPTIGFVSEWYLFQTIFHDFALHGQGARITLALAGAGVALTAALALATFVKLLGVGLLGPRSDGVGRPALRYRLAVLITGLAVPGLAVALVWLLPWLGADPWPAGLGQAAPALTHGALLVPLSSGFAFISPAILVVVGPLLALPALAAVWWAIARRGLRRAPLWSGGLPVTERNATTALAFANAMRVFYGFVYRPSTETQRDYGSRQYFIQALRFDYAQTAIFTPLLFRPILRLIARLAQIFRHLQSGFLNDYLAIIGLLLLAIFTTVFFY</sequence>
<dbReference type="GO" id="GO:0005886">
    <property type="term" value="C:plasma membrane"/>
    <property type="evidence" value="ECO:0007669"/>
    <property type="project" value="UniProtKB-SubCell"/>
</dbReference>
<feature type="domain" description="NADH:quinone oxidoreductase/Mrp antiporter transmembrane" evidence="8">
    <location>
        <begin position="123"/>
        <end position="404"/>
    </location>
</feature>